<reference evidence="5 6" key="1">
    <citation type="submission" date="2020-07" db="EMBL/GenBank/DDBJ databases">
        <title>Description of Limosilactobacillus balticus sp. nov., Limosilactobacillus agrestis sp. nov., Limosilactobacillus albertensis sp. nov., Limosilactobacillus rudii sp. nov., Limosilactobacillus fastidiosus sp. nov., five novel Limosilactobacillus species isolated from the vertebrate gastrointestinal tract, and proposal of 6 subspecies of Limosilactobacillus reuteri adapted to the gastrointestinal tract of specific vertebrate hosts.</title>
        <authorList>
            <person name="Li F."/>
            <person name="Cheng C."/>
            <person name="Zheng J."/>
            <person name="Quevedo R.M."/>
            <person name="Li J."/>
            <person name="Roos S."/>
            <person name="Gaenzle M.G."/>
            <person name="Walter J."/>
        </authorList>
    </citation>
    <scope>NUCLEOTIDE SEQUENCE [LARGE SCALE GENOMIC DNA]</scope>
    <source>
        <strain evidence="4 5">WF-MA3-C</strain>
        <strain evidence="3 6">WF-MO7-1</strain>
    </source>
</reference>
<comment type="caution">
    <text evidence="4">The sequence shown here is derived from an EMBL/GenBank/DDBJ whole genome shotgun (WGS) entry which is preliminary data.</text>
</comment>
<sequence length="319" mass="34836">MKNAGLNTDESGTNLSKIQQEASFGKEPDASVSVESSYQVINGDAGANGSDDIKNVTSLVIPANADIPGDFATVTWTNLKNTSYQGRPITKIVATVSNLKYYVHDGNYKKRIAIPNDPSDFFAISGNSLDIDYKYYYADGSQVDFTDNAYLSAGGMESWGRDSGIQSEAIQLLSGGQALHLPGSSITVHSGNDLFADINNTYGDTAKIQYGSRNWDGVESYYRAGLFKVNGNHIKIRFHDIWSSPAMANDVTGDLSHHLGDEFDGVSTVIGFGDVTLPIRKSEQAYYHYDVALNHSYLRTIDFIIIFSTVPIRTNGIHN</sequence>
<organism evidence="4 5">
    <name type="scientific">Limosilactobacillus fastidiosus</name>
    <dbReference type="NCBI Taxonomy" id="2759855"/>
    <lineage>
        <taxon>Bacteria</taxon>
        <taxon>Bacillati</taxon>
        <taxon>Bacillota</taxon>
        <taxon>Bacilli</taxon>
        <taxon>Lactobacillales</taxon>
        <taxon>Lactobacillaceae</taxon>
        <taxon>Limosilactobacillus</taxon>
    </lineage>
</organism>
<protein>
    <recommendedName>
        <fullName evidence="2">Glucan-binding protein C/Surface antigen I/II V-domain domain-containing protein</fullName>
    </recommendedName>
</protein>
<accession>A0A7W3TY08</accession>
<evidence type="ECO:0000313" key="6">
    <source>
        <dbReference type="Proteomes" id="UP000544052"/>
    </source>
</evidence>
<gene>
    <name evidence="4" type="ORF">H5R63_00830</name>
    <name evidence="3" type="ORF">H5R64_00975</name>
</gene>
<evidence type="ECO:0000259" key="2">
    <source>
        <dbReference type="Pfam" id="PF08363"/>
    </source>
</evidence>
<feature type="region of interest" description="Disordered" evidence="1">
    <location>
        <begin position="1"/>
        <end position="31"/>
    </location>
</feature>
<dbReference type="EMBL" id="JACIUZ010000013">
    <property type="protein sequence ID" value="MBB1062385.1"/>
    <property type="molecule type" value="Genomic_DNA"/>
</dbReference>
<feature type="domain" description="Glucan-binding protein C/Surface antigen I/II V-domain" evidence="2">
    <location>
        <begin position="69"/>
        <end position="238"/>
    </location>
</feature>
<dbReference type="InterPro" id="IPR036234">
    <property type="entry name" value="SA_I/II_PAC_V_sf"/>
</dbReference>
<dbReference type="Gene3D" id="2.60.530.10">
    <property type="entry name" value="Major cell-surface adhesin PAc"/>
    <property type="match status" value="1"/>
</dbReference>
<keyword evidence="6" id="KW-1185">Reference proteome</keyword>
<evidence type="ECO:0000313" key="5">
    <source>
        <dbReference type="Proteomes" id="UP000518255"/>
    </source>
</evidence>
<dbReference type="Pfam" id="PF08363">
    <property type="entry name" value="GbpC"/>
    <property type="match status" value="1"/>
</dbReference>
<evidence type="ECO:0000256" key="1">
    <source>
        <dbReference type="SAM" id="MobiDB-lite"/>
    </source>
</evidence>
<evidence type="ECO:0000313" key="3">
    <source>
        <dbReference type="EMBL" id="MBB1062385.1"/>
    </source>
</evidence>
<dbReference type="SUPFAM" id="SSF74914">
    <property type="entry name" value="V-region of surface antigen I/II (SA I/II, PAC)"/>
    <property type="match status" value="1"/>
</dbReference>
<dbReference type="EMBL" id="JACIUY010000031">
    <property type="protein sequence ID" value="MBB1085361.1"/>
    <property type="molecule type" value="Genomic_DNA"/>
</dbReference>
<dbReference type="AlphaFoldDB" id="A0A7W3TY08"/>
<dbReference type="RefSeq" id="WP_182580148.1">
    <property type="nucleotide sequence ID" value="NZ_JACIUY010000031.1"/>
</dbReference>
<name>A0A7W3TY08_9LACO</name>
<dbReference type="InterPro" id="IPR013574">
    <property type="entry name" value="Glucan-bd_C/Surface_Ag-I/II_V"/>
</dbReference>
<dbReference type="Proteomes" id="UP000518255">
    <property type="component" value="Unassembled WGS sequence"/>
</dbReference>
<evidence type="ECO:0000313" key="4">
    <source>
        <dbReference type="EMBL" id="MBB1085361.1"/>
    </source>
</evidence>
<feature type="compositionally biased region" description="Polar residues" evidence="1">
    <location>
        <begin position="1"/>
        <end position="22"/>
    </location>
</feature>
<dbReference type="Proteomes" id="UP000544052">
    <property type="component" value="Unassembled WGS sequence"/>
</dbReference>
<proteinExistence type="predicted"/>